<comment type="caution">
    <text evidence="1">The sequence shown here is derived from an EMBL/GenBank/DDBJ whole genome shotgun (WGS) entry which is preliminary data.</text>
</comment>
<evidence type="ECO:0000313" key="2">
    <source>
        <dbReference type="Proteomes" id="UP000737018"/>
    </source>
</evidence>
<name>A0A8J4QHQ0_9ROSI</name>
<proteinExistence type="predicted"/>
<dbReference type="Proteomes" id="UP000737018">
    <property type="component" value="Unassembled WGS sequence"/>
</dbReference>
<keyword evidence="2" id="KW-1185">Reference proteome</keyword>
<protein>
    <submittedName>
        <fullName evidence="1">Uncharacterized protein</fullName>
    </submittedName>
</protein>
<sequence length="82" mass="8448">PASSSSSVAASSPASIFFVSLRLLRRAFSPSSIVASSPSSPRLLRQASSPLSVAASSPASIFSVKPHSFEPYPHPNPFFSGG</sequence>
<accession>A0A8J4QHQ0</accession>
<dbReference type="AlphaFoldDB" id="A0A8J4QHQ0"/>
<gene>
    <name evidence="1" type="ORF">CMV_027715</name>
</gene>
<evidence type="ECO:0000313" key="1">
    <source>
        <dbReference type="EMBL" id="KAF3945964.1"/>
    </source>
</evidence>
<reference evidence="1" key="1">
    <citation type="submission" date="2020-03" db="EMBL/GenBank/DDBJ databases">
        <title>Castanea mollissima Vanexum genome sequencing.</title>
        <authorList>
            <person name="Staton M."/>
        </authorList>
    </citation>
    <scope>NUCLEOTIDE SEQUENCE</scope>
    <source>
        <tissue evidence="1">Leaf</tissue>
    </source>
</reference>
<dbReference type="EMBL" id="JRKL02010518">
    <property type="protein sequence ID" value="KAF3945964.1"/>
    <property type="molecule type" value="Genomic_DNA"/>
</dbReference>
<feature type="non-terminal residue" evidence="1">
    <location>
        <position position="1"/>
    </location>
</feature>
<organism evidence="1 2">
    <name type="scientific">Castanea mollissima</name>
    <name type="common">Chinese chestnut</name>
    <dbReference type="NCBI Taxonomy" id="60419"/>
    <lineage>
        <taxon>Eukaryota</taxon>
        <taxon>Viridiplantae</taxon>
        <taxon>Streptophyta</taxon>
        <taxon>Embryophyta</taxon>
        <taxon>Tracheophyta</taxon>
        <taxon>Spermatophyta</taxon>
        <taxon>Magnoliopsida</taxon>
        <taxon>eudicotyledons</taxon>
        <taxon>Gunneridae</taxon>
        <taxon>Pentapetalae</taxon>
        <taxon>rosids</taxon>
        <taxon>fabids</taxon>
        <taxon>Fagales</taxon>
        <taxon>Fagaceae</taxon>
        <taxon>Castanea</taxon>
    </lineage>
</organism>